<feature type="transmembrane region" description="Helical" evidence="1">
    <location>
        <begin position="70"/>
        <end position="88"/>
    </location>
</feature>
<evidence type="ECO:0000256" key="1">
    <source>
        <dbReference type="SAM" id="Phobius"/>
    </source>
</evidence>
<keyword evidence="3" id="KW-1185">Reference proteome</keyword>
<feature type="transmembrane region" description="Helical" evidence="1">
    <location>
        <begin position="38"/>
        <end position="58"/>
    </location>
</feature>
<dbReference type="Pfam" id="PF24365">
    <property type="entry name" value="DUF7521"/>
    <property type="match status" value="1"/>
</dbReference>
<organism evidence="2 3">
    <name type="scientific">Haloarcula japonica (strain ATCC 49778 / DSM 6131 / JCM 7785 / NBRC 101032 / NCIMB 13157 / TR-1)</name>
    <dbReference type="NCBI Taxonomy" id="1227453"/>
    <lineage>
        <taxon>Archaea</taxon>
        <taxon>Methanobacteriati</taxon>
        <taxon>Methanobacteriota</taxon>
        <taxon>Stenosarchaea group</taxon>
        <taxon>Halobacteria</taxon>
        <taxon>Halobacteriales</taxon>
        <taxon>Haloarculaceae</taxon>
        <taxon>Haloarcula</taxon>
    </lineage>
</organism>
<dbReference type="AlphaFoldDB" id="M0L739"/>
<dbReference type="EMBL" id="AOLY01000040">
    <property type="protein sequence ID" value="EMA28269.1"/>
    <property type="molecule type" value="Genomic_DNA"/>
</dbReference>
<dbReference type="eggNOG" id="arCOG03915">
    <property type="taxonomic scope" value="Archaea"/>
</dbReference>
<sequence length="90" mass="9880">MQLNILALTTIKTVILFCGTILTWLTYKAYRRKKSSHLRALCLGIGFITTGTLLAGSAHQLFSLPVVESAIIQSSFTAVGFVMLMYSLHS</sequence>
<protein>
    <submittedName>
        <fullName evidence="2">Uncharacterized protein</fullName>
    </submittedName>
</protein>
<keyword evidence="1" id="KW-0472">Membrane</keyword>
<feature type="transmembrane region" description="Helical" evidence="1">
    <location>
        <begin position="6"/>
        <end position="26"/>
    </location>
</feature>
<keyword evidence="1" id="KW-1133">Transmembrane helix</keyword>
<keyword evidence="1" id="KW-0812">Transmembrane</keyword>
<name>M0L739_HALJT</name>
<dbReference type="Proteomes" id="UP000011524">
    <property type="component" value="Unassembled WGS sequence"/>
</dbReference>
<accession>M0L739</accession>
<gene>
    <name evidence="2" type="ORF">C444_17292</name>
</gene>
<evidence type="ECO:0000313" key="3">
    <source>
        <dbReference type="Proteomes" id="UP000011524"/>
    </source>
</evidence>
<reference evidence="2 3" key="1">
    <citation type="journal article" date="2014" name="PLoS Genet.">
        <title>Phylogenetically driven sequencing of extremely halophilic archaea reveals strategies for static and dynamic osmo-response.</title>
        <authorList>
            <person name="Becker E.A."/>
            <person name="Seitzer P.M."/>
            <person name="Tritt A."/>
            <person name="Larsen D."/>
            <person name="Krusor M."/>
            <person name="Yao A.I."/>
            <person name="Wu D."/>
            <person name="Madern D."/>
            <person name="Eisen J.A."/>
            <person name="Darling A.E."/>
            <person name="Facciotti M.T."/>
        </authorList>
    </citation>
    <scope>NUCLEOTIDE SEQUENCE [LARGE SCALE GENOMIC DNA]</scope>
    <source>
        <strain evidence="3">ATCC 49778 / DSM 6131 / JCM 7785 / NBRC 101032 / NCIMB 13157 / TR-1</strain>
    </source>
</reference>
<dbReference type="InterPro" id="IPR055943">
    <property type="entry name" value="DUF7521"/>
</dbReference>
<evidence type="ECO:0000313" key="2">
    <source>
        <dbReference type="EMBL" id="EMA28269.1"/>
    </source>
</evidence>
<proteinExistence type="predicted"/>
<comment type="caution">
    <text evidence="2">The sequence shown here is derived from an EMBL/GenBank/DDBJ whole genome shotgun (WGS) entry which is preliminary data.</text>
</comment>